<feature type="compositionally biased region" description="Low complexity" evidence="2">
    <location>
        <begin position="412"/>
        <end position="447"/>
    </location>
</feature>
<evidence type="ECO:0000313" key="6">
    <source>
        <dbReference type="Proteomes" id="UP000653674"/>
    </source>
</evidence>
<name>A0A8J3LZ05_9ACTN</name>
<dbReference type="Proteomes" id="UP000653674">
    <property type="component" value="Unassembled WGS sequence"/>
</dbReference>
<feature type="compositionally biased region" description="Polar residues" evidence="2">
    <location>
        <begin position="371"/>
        <end position="380"/>
    </location>
</feature>
<evidence type="ECO:0000256" key="1">
    <source>
        <dbReference type="ARBA" id="ARBA00006068"/>
    </source>
</evidence>
<feature type="compositionally biased region" description="Low complexity" evidence="2">
    <location>
        <begin position="383"/>
        <end position="393"/>
    </location>
</feature>
<comment type="caution">
    <text evidence="5">The sequence shown here is derived from an EMBL/GenBank/DDBJ whole genome shotgun (WGS) entry which is preliminary data.</text>
</comment>
<evidence type="ECO:0000256" key="3">
    <source>
        <dbReference type="SAM" id="Phobius"/>
    </source>
</evidence>
<keyword evidence="3" id="KW-0472">Membrane</keyword>
<evidence type="ECO:0000259" key="4">
    <source>
        <dbReference type="Pfam" id="PF03816"/>
    </source>
</evidence>
<dbReference type="AlphaFoldDB" id="A0A8J3LZ05"/>
<sequence length="447" mass="47162">MLARPCSPGLLPGLLPGRANITHSLSHEGSHLADLIRRRRLAGGQKQGGPMGRRWRWVAISVATALVLVAAGAVTAAWLLGRSVDHNLTRTNALAEVPSSARPTETVTSALNVLLLGSDSRNPGATASSRSDTMMLLHLDAGHRHAYAISIPRDTWVRIPASADGRHSATMAKINSAYARGGASLAVHTVEAFTGVRIDHVVVIDFAGFQQVVDALGGVDLTVDQTITSIFPPHRTFVQGRRHFTGAEALDYVRQRYQFADGDFARERHQQQFLQALLDKATASGTLTDISRLTGFLRAAARTVTVDQGFDLVDVALKVRHLRSGDITFLSSPSAGTDWEGDQSVVRPDTATAQALYAAMASDTLAQWLATSSASPQPMTNKPRPVTPSRSARPTPPVAPRRTVTPPLPVNPSGTGTASGTDSPSGTGSPSTSALPSALATPSPAAT</sequence>
<dbReference type="InterPro" id="IPR050922">
    <property type="entry name" value="LytR/CpsA/Psr_CW_biosynth"/>
</dbReference>
<keyword evidence="3" id="KW-1133">Transmembrane helix</keyword>
<proteinExistence type="inferred from homology"/>
<dbReference type="EMBL" id="BONU01000041">
    <property type="protein sequence ID" value="GIG75985.1"/>
    <property type="molecule type" value="Genomic_DNA"/>
</dbReference>
<accession>A0A8J3LZ05</accession>
<comment type="similarity">
    <text evidence="1">Belongs to the LytR/CpsA/Psr (LCP) family.</text>
</comment>
<feature type="transmembrane region" description="Helical" evidence="3">
    <location>
        <begin position="57"/>
        <end position="80"/>
    </location>
</feature>
<organism evidence="5 6">
    <name type="scientific">Planosporangium flavigriseum</name>
    <dbReference type="NCBI Taxonomy" id="373681"/>
    <lineage>
        <taxon>Bacteria</taxon>
        <taxon>Bacillati</taxon>
        <taxon>Actinomycetota</taxon>
        <taxon>Actinomycetes</taxon>
        <taxon>Micromonosporales</taxon>
        <taxon>Micromonosporaceae</taxon>
        <taxon>Planosporangium</taxon>
    </lineage>
</organism>
<evidence type="ECO:0000313" key="5">
    <source>
        <dbReference type="EMBL" id="GIG75985.1"/>
    </source>
</evidence>
<dbReference type="Pfam" id="PF03816">
    <property type="entry name" value="LytR_cpsA_psr"/>
    <property type="match status" value="1"/>
</dbReference>
<evidence type="ECO:0000256" key="2">
    <source>
        <dbReference type="SAM" id="MobiDB-lite"/>
    </source>
</evidence>
<dbReference type="PANTHER" id="PTHR33392:SF6">
    <property type="entry name" value="POLYISOPRENYL-TEICHOIC ACID--PEPTIDOGLYCAN TEICHOIC ACID TRANSFERASE TAGU"/>
    <property type="match status" value="1"/>
</dbReference>
<feature type="region of interest" description="Disordered" evidence="2">
    <location>
        <begin position="371"/>
        <end position="447"/>
    </location>
</feature>
<dbReference type="Gene3D" id="3.40.630.190">
    <property type="entry name" value="LCP protein"/>
    <property type="match status" value="1"/>
</dbReference>
<feature type="domain" description="Cell envelope-related transcriptional attenuator" evidence="4">
    <location>
        <begin position="130"/>
        <end position="281"/>
    </location>
</feature>
<gene>
    <name evidence="5" type="ORF">Pfl04_43890</name>
</gene>
<keyword evidence="3" id="KW-0812">Transmembrane</keyword>
<reference evidence="5" key="1">
    <citation type="submission" date="2021-01" db="EMBL/GenBank/DDBJ databases">
        <title>Whole genome shotgun sequence of Planosporangium flavigriseum NBRC 105377.</title>
        <authorList>
            <person name="Komaki H."/>
            <person name="Tamura T."/>
        </authorList>
    </citation>
    <scope>NUCLEOTIDE SEQUENCE</scope>
    <source>
        <strain evidence="5">NBRC 105377</strain>
    </source>
</reference>
<dbReference type="NCBIfam" id="TIGR00350">
    <property type="entry name" value="lytR_cpsA_psr"/>
    <property type="match status" value="1"/>
</dbReference>
<protein>
    <recommendedName>
        <fullName evidence="4">Cell envelope-related transcriptional attenuator domain-containing protein</fullName>
    </recommendedName>
</protein>
<keyword evidence="6" id="KW-1185">Reference proteome</keyword>
<dbReference type="InterPro" id="IPR004474">
    <property type="entry name" value="LytR_CpsA_psr"/>
</dbReference>
<dbReference type="PANTHER" id="PTHR33392">
    <property type="entry name" value="POLYISOPRENYL-TEICHOIC ACID--PEPTIDOGLYCAN TEICHOIC ACID TRANSFERASE TAGU"/>
    <property type="match status" value="1"/>
</dbReference>